<evidence type="ECO:0000313" key="1">
    <source>
        <dbReference type="EMBL" id="RIA81060.1"/>
    </source>
</evidence>
<accession>A0A397S3S3</accession>
<comment type="caution">
    <text evidence="1">The sequence shown here is derived from an EMBL/GenBank/DDBJ whole genome shotgun (WGS) entry which is preliminary data.</text>
</comment>
<gene>
    <name evidence="1" type="ORF">C1645_744803</name>
</gene>
<sequence>MSYTTNVDQLQIPKLTEENLIMLNDLNPFCPQERVKEYLLKNVRKLGTDTNKERASSENSWTIVPSITSDVSYKKELFSDYTNNSNSAPSVYEANPAASLVRTSSTLNNDVKHLTISECKKKANSKKREYIYTLLMSDVICMLLNEYQMKTITSPYTIKKKLKTEEFIHLNNFDSLTKYK</sequence>
<protein>
    <submittedName>
        <fullName evidence="1">Uncharacterized protein</fullName>
    </submittedName>
</protein>
<reference evidence="1 2" key="1">
    <citation type="submission" date="2018-06" db="EMBL/GenBank/DDBJ databases">
        <title>Comparative genomics reveals the genomic features of Rhizophagus irregularis, R. cerebriforme, R. diaphanum and Gigaspora rosea, and their symbiotic lifestyle signature.</title>
        <authorList>
            <person name="Morin E."/>
            <person name="San Clemente H."/>
            <person name="Chen E.C.H."/>
            <person name="De La Providencia I."/>
            <person name="Hainaut M."/>
            <person name="Kuo A."/>
            <person name="Kohler A."/>
            <person name="Murat C."/>
            <person name="Tang N."/>
            <person name="Roy S."/>
            <person name="Loubradou J."/>
            <person name="Henrissat B."/>
            <person name="Grigoriev I.V."/>
            <person name="Corradi N."/>
            <person name="Roux C."/>
            <person name="Martin F.M."/>
        </authorList>
    </citation>
    <scope>NUCLEOTIDE SEQUENCE [LARGE SCALE GENOMIC DNA]</scope>
    <source>
        <strain evidence="1 2">DAOM 227022</strain>
    </source>
</reference>
<dbReference type="Proteomes" id="UP000265703">
    <property type="component" value="Unassembled WGS sequence"/>
</dbReference>
<proteinExistence type="predicted"/>
<name>A0A397S3S3_9GLOM</name>
<evidence type="ECO:0000313" key="2">
    <source>
        <dbReference type="Proteomes" id="UP000265703"/>
    </source>
</evidence>
<dbReference type="AlphaFoldDB" id="A0A397S3S3"/>
<dbReference type="EMBL" id="QKYT01000853">
    <property type="protein sequence ID" value="RIA81060.1"/>
    <property type="molecule type" value="Genomic_DNA"/>
</dbReference>
<keyword evidence="2" id="KW-1185">Reference proteome</keyword>
<organism evidence="1 2">
    <name type="scientific">Glomus cerebriforme</name>
    <dbReference type="NCBI Taxonomy" id="658196"/>
    <lineage>
        <taxon>Eukaryota</taxon>
        <taxon>Fungi</taxon>
        <taxon>Fungi incertae sedis</taxon>
        <taxon>Mucoromycota</taxon>
        <taxon>Glomeromycotina</taxon>
        <taxon>Glomeromycetes</taxon>
        <taxon>Glomerales</taxon>
        <taxon>Glomeraceae</taxon>
        <taxon>Glomus</taxon>
    </lineage>
</organism>